<organism evidence="2 3">
    <name type="scientific">Alicyclobacillus hesperidum</name>
    <dbReference type="NCBI Taxonomy" id="89784"/>
    <lineage>
        <taxon>Bacteria</taxon>
        <taxon>Bacillati</taxon>
        <taxon>Bacillota</taxon>
        <taxon>Bacilli</taxon>
        <taxon>Bacillales</taxon>
        <taxon>Alicyclobacillaceae</taxon>
        <taxon>Alicyclobacillus</taxon>
    </lineage>
</organism>
<name>A0A1H2YK77_9BACL</name>
<feature type="domain" description="Transposase DDE" evidence="1">
    <location>
        <begin position="20"/>
        <end position="96"/>
    </location>
</feature>
<accession>A0A1H2YK77</accession>
<reference evidence="3" key="1">
    <citation type="submission" date="2016-10" db="EMBL/GenBank/DDBJ databases">
        <authorList>
            <person name="Varghese N."/>
        </authorList>
    </citation>
    <scope>NUCLEOTIDE SEQUENCE [LARGE SCALE GENOMIC DNA]</scope>
    <source>
        <strain evidence="3">DSM 12489</strain>
    </source>
</reference>
<protein>
    <recommendedName>
        <fullName evidence="1">Transposase DDE domain-containing protein</fullName>
    </recommendedName>
</protein>
<sequence length="108" mass="12527">MYGTSITFVLTLRITSRKPNTGFAIDQFSSQNFDANKALQGLNLLAYNLRLVYKHIALQPGVRQWTAGRLRRRLFHLPGILVRHARQWSIRLPEHAEHLSWQVFQTAT</sequence>
<gene>
    <name evidence="2" type="ORF">SAMN04489725_1413</name>
</gene>
<proteinExistence type="predicted"/>
<dbReference type="AlphaFoldDB" id="A0A1H2YK77"/>
<dbReference type="Proteomes" id="UP000182589">
    <property type="component" value="Unassembled WGS sequence"/>
</dbReference>
<keyword evidence="3" id="KW-1185">Reference proteome</keyword>
<dbReference type="InterPro" id="IPR025668">
    <property type="entry name" value="Tnp_DDE_dom"/>
</dbReference>
<dbReference type="EMBL" id="FNOJ01000041">
    <property type="protein sequence ID" value="SDX05198.1"/>
    <property type="molecule type" value="Genomic_DNA"/>
</dbReference>
<evidence type="ECO:0000313" key="3">
    <source>
        <dbReference type="Proteomes" id="UP000182589"/>
    </source>
</evidence>
<dbReference type="RefSeq" id="WP_052012378.1">
    <property type="nucleotide sequence ID" value="NZ_BSRA01000020.1"/>
</dbReference>
<evidence type="ECO:0000313" key="2">
    <source>
        <dbReference type="EMBL" id="SDX05198.1"/>
    </source>
</evidence>
<dbReference type="Pfam" id="PF13701">
    <property type="entry name" value="DDE_Tnp_1_4"/>
    <property type="match status" value="1"/>
</dbReference>
<evidence type="ECO:0000259" key="1">
    <source>
        <dbReference type="Pfam" id="PF13701"/>
    </source>
</evidence>